<keyword evidence="3" id="KW-1185">Reference proteome</keyword>
<dbReference type="CDD" id="cd16936">
    <property type="entry name" value="HATPase_RsbW-like"/>
    <property type="match status" value="1"/>
</dbReference>
<proteinExistence type="predicted"/>
<dbReference type="Pfam" id="PF13581">
    <property type="entry name" value="HATPase_c_2"/>
    <property type="match status" value="1"/>
</dbReference>
<dbReference type="Proteomes" id="UP000192738">
    <property type="component" value="Unassembled WGS sequence"/>
</dbReference>
<dbReference type="EMBL" id="FWXI01000015">
    <property type="protein sequence ID" value="SMC96228.1"/>
    <property type="molecule type" value="Genomic_DNA"/>
</dbReference>
<accession>A0A1W2DH11</accession>
<dbReference type="SUPFAM" id="SSF55874">
    <property type="entry name" value="ATPase domain of HSP90 chaperone/DNA topoisomerase II/histidine kinase"/>
    <property type="match status" value="1"/>
</dbReference>
<dbReference type="RefSeq" id="WP_176215561.1">
    <property type="nucleotide sequence ID" value="NZ_CP155572.1"/>
</dbReference>
<gene>
    <name evidence="2" type="ORF">SAMN04488500_11596</name>
</gene>
<evidence type="ECO:0000313" key="2">
    <source>
        <dbReference type="EMBL" id="SMC96228.1"/>
    </source>
</evidence>
<sequence length="147" mass="16333">MGYSGQQAPSGPKAFPVFWDYSDCGQRSVVRHQIKHLLCKLTGEKAQKLELVLGEALSNANRHGSAIRLKINIIGSKLILRVRDNGAGFRGNARIAELAAVDMGQLFESLLTSERGRGIPLMMLWSDKLLYNKHGNEVMLINCLRDK</sequence>
<dbReference type="InterPro" id="IPR036890">
    <property type="entry name" value="HATPase_C_sf"/>
</dbReference>
<protein>
    <submittedName>
        <fullName evidence="2">Anti-sigma regulatory factor (Ser/Thr protein kinase)</fullName>
    </submittedName>
</protein>
<evidence type="ECO:0000259" key="1">
    <source>
        <dbReference type="Pfam" id="PF13581"/>
    </source>
</evidence>
<dbReference type="STRING" id="112901.SAMN04488500_11596"/>
<reference evidence="2 3" key="1">
    <citation type="submission" date="2017-04" db="EMBL/GenBank/DDBJ databases">
        <authorList>
            <person name="Afonso C.L."/>
            <person name="Miller P.J."/>
            <person name="Scott M.A."/>
            <person name="Spackman E."/>
            <person name="Goraichik I."/>
            <person name="Dimitrov K.M."/>
            <person name="Suarez D.L."/>
            <person name="Swayne D.E."/>
        </authorList>
    </citation>
    <scope>NUCLEOTIDE SEQUENCE [LARGE SCALE GENOMIC DNA]</scope>
    <source>
        <strain evidence="2 3">DSM 5090</strain>
    </source>
</reference>
<dbReference type="Gene3D" id="3.30.565.10">
    <property type="entry name" value="Histidine kinase-like ATPase, C-terminal domain"/>
    <property type="match status" value="1"/>
</dbReference>
<evidence type="ECO:0000313" key="3">
    <source>
        <dbReference type="Proteomes" id="UP000192738"/>
    </source>
</evidence>
<keyword evidence="2" id="KW-0808">Transferase</keyword>
<keyword evidence="2" id="KW-0418">Kinase</keyword>
<name>A0A1W2DH11_9FIRM</name>
<organism evidence="2 3">
    <name type="scientific">Sporomusa malonica</name>
    <dbReference type="NCBI Taxonomy" id="112901"/>
    <lineage>
        <taxon>Bacteria</taxon>
        <taxon>Bacillati</taxon>
        <taxon>Bacillota</taxon>
        <taxon>Negativicutes</taxon>
        <taxon>Selenomonadales</taxon>
        <taxon>Sporomusaceae</taxon>
        <taxon>Sporomusa</taxon>
    </lineage>
</organism>
<dbReference type="AlphaFoldDB" id="A0A1W2DH11"/>
<feature type="domain" description="Histidine kinase/HSP90-like ATPase" evidence="1">
    <location>
        <begin position="27"/>
        <end position="140"/>
    </location>
</feature>
<dbReference type="GO" id="GO:0016301">
    <property type="term" value="F:kinase activity"/>
    <property type="evidence" value="ECO:0007669"/>
    <property type="project" value="UniProtKB-KW"/>
</dbReference>
<dbReference type="InterPro" id="IPR003594">
    <property type="entry name" value="HATPase_dom"/>
</dbReference>